<accession>A0A1R4IIE2</accession>
<sequence length="310" mass="34608">MAVYIDPPVWPAHGTVFSHLVSDASLEELHAFAEATGITRRAFDLDHYDVPAHRYDELIAAGAVPVSGRDLTRRLTRSGLRVPSRRRPKRRDPMLLRRWENLFAAGPAADPAAVGELGRDLLARWSQPHRHYHAPDHLLAVLEAVDRLRTDGEELGPHPRAVPLAAWFHDAVYDADPSRPAGQDEEDSARLAEDLLSAPPLAVPDAEIAETARLVRLTARHRPDEEDSAGAALSDADLEVLGRDPESYDAYVALVRKDFAHVAEPDWRRGRSAVLDDLLATERLYTTASGRRRWEQAARANLTRERDLLR</sequence>
<organism evidence="2 3">
    <name type="scientific">Micrococcus lylae</name>
    <dbReference type="NCBI Taxonomy" id="1273"/>
    <lineage>
        <taxon>Bacteria</taxon>
        <taxon>Bacillati</taxon>
        <taxon>Actinomycetota</taxon>
        <taxon>Actinomycetes</taxon>
        <taxon>Micrococcales</taxon>
        <taxon>Micrococcaceae</taxon>
        <taxon>Micrococcus</taxon>
    </lineage>
</organism>
<evidence type="ECO:0000259" key="1">
    <source>
        <dbReference type="Pfam" id="PF13223"/>
    </source>
</evidence>
<dbReference type="Gene3D" id="1.10.3210.10">
    <property type="entry name" value="Hypothetical protein af1432"/>
    <property type="match status" value="1"/>
</dbReference>
<dbReference type="RefSeq" id="WP_087133568.1">
    <property type="nucleotide sequence ID" value="NZ_FUKP01000015.1"/>
</dbReference>
<feature type="domain" description="DUF4031" evidence="1">
    <location>
        <begin position="3"/>
        <end position="77"/>
    </location>
</feature>
<dbReference type="EMBL" id="FUKP01000015">
    <property type="protein sequence ID" value="SJN19489.1"/>
    <property type="molecule type" value="Genomic_DNA"/>
</dbReference>
<keyword evidence="2" id="KW-0808">Transferase</keyword>
<proteinExistence type="predicted"/>
<dbReference type="InterPro" id="IPR025109">
    <property type="entry name" value="DUF4031"/>
</dbReference>
<dbReference type="GO" id="GO:0016740">
    <property type="term" value="F:transferase activity"/>
    <property type="evidence" value="ECO:0007669"/>
    <property type="project" value="UniProtKB-KW"/>
</dbReference>
<dbReference type="InterPro" id="IPR009218">
    <property type="entry name" value="HD_phosphohydro"/>
</dbReference>
<name>A0A1R4IIE2_9MICC</name>
<dbReference type="Proteomes" id="UP000196230">
    <property type="component" value="Unassembled WGS sequence"/>
</dbReference>
<dbReference type="PANTHER" id="PTHR21174:SF0">
    <property type="entry name" value="HD PHOSPHOHYDROLASE FAMILY PROTEIN-RELATED"/>
    <property type="match status" value="1"/>
</dbReference>
<evidence type="ECO:0000313" key="2">
    <source>
        <dbReference type="EMBL" id="SJN19489.1"/>
    </source>
</evidence>
<protein>
    <submittedName>
        <fullName evidence="2">Streptomyces venezuelae ISP5230 chloramphenicol resistance protein (Cmlv) and chloramphenicol phosphotransferase genes</fullName>
    </submittedName>
</protein>
<evidence type="ECO:0000313" key="3">
    <source>
        <dbReference type="Proteomes" id="UP000196230"/>
    </source>
</evidence>
<reference evidence="2 3" key="1">
    <citation type="submission" date="2017-02" db="EMBL/GenBank/DDBJ databases">
        <authorList>
            <person name="Peterson S.W."/>
        </authorList>
    </citation>
    <scope>NUCLEOTIDE SEQUENCE [LARGE SCALE GENOMIC DNA]</scope>
    <source>
        <strain evidence="2 3">2B3F</strain>
    </source>
</reference>
<dbReference type="SUPFAM" id="SSF109604">
    <property type="entry name" value="HD-domain/PDEase-like"/>
    <property type="match status" value="1"/>
</dbReference>
<dbReference type="Pfam" id="PF13223">
    <property type="entry name" value="DUF4031"/>
    <property type="match status" value="1"/>
</dbReference>
<dbReference type="AlphaFoldDB" id="A0A1R4IIE2"/>
<gene>
    <name evidence="2" type="ORF">FM125_02620</name>
</gene>
<dbReference type="PANTHER" id="PTHR21174">
    <property type="match status" value="1"/>
</dbReference>